<evidence type="ECO:0000313" key="2">
    <source>
        <dbReference type="EMBL" id="KOC71232.1"/>
    </source>
</evidence>
<gene>
    <name evidence="2" type="ORF">WH47_00912</name>
</gene>
<evidence type="ECO:0000256" key="1">
    <source>
        <dbReference type="SAM" id="MobiDB-lite"/>
    </source>
</evidence>
<feature type="compositionally biased region" description="Basic and acidic residues" evidence="1">
    <location>
        <begin position="86"/>
        <end position="95"/>
    </location>
</feature>
<dbReference type="EMBL" id="KQ414575">
    <property type="protein sequence ID" value="KOC71232.1"/>
    <property type="molecule type" value="Genomic_DNA"/>
</dbReference>
<evidence type="ECO:0000313" key="3">
    <source>
        <dbReference type="Proteomes" id="UP000053825"/>
    </source>
</evidence>
<feature type="compositionally biased region" description="Basic and acidic residues" evidence="1">
    <location>
        <begin position="36"/>
        <end position="67"/>
    </location>
</feature>
<accession>A0A0L7RJV2</accession>
<protein>
    <submittedName>
        <fullName evidence="2">Uncharacterized protein</fullName>
    </submittedName>
</protein>
<proteinExistence type="predicted"/>
<sequence length="268" mass="29945">MLMGHDRHEASRSKTKSRDRVEESRECHRRATLSCEVRRGTCRAEEAGDIEEKGEERQRGREREKHPSTGPRVPGLPRDLTLTENQKWKRKDEPLAKTIPEYSSLESPASLENLGSPESLKNFENLGSLESPESLKNLESLEGLGSPESLESLGSLDNPASLEFLKVLKVLKVCLENLGSPESPASLECTSCKSCNSWIPGDTPLTNKTSEQEPGIKKINMDRADELCEKIKILEDKEEGLTLSSRCFVNFQPFAPRLGSPSHKFREA</sequence>
<feature type="region of interest" description="Disordered" evidence="1">
    <location>
        <begin position="1"/>
        <end position="124"/>
    </location>
</feature>
<keyword evidence="3" id="KW-1185">Reference proteome</keyword>
<dbReference type="Proteomes" id="UP000053825">
    <property type="component" value="Unassembled WGS sequence"/>
</dbReference>
<name>A0A0L7RJV2_9HYME</name>
<feature type="compositionally biased region" description="Basic and acidic residues" evidence="1">
    <location>
        <begin position="1"/>
        <end position="26"/>
    </location>
</feature>
<dbReference type="AlphaFoldDB" id="A0A0L7RJV2"/>
<reference evidence="2 3" key="1">
    <citation type="submission" date="2015-07" db="EMBL/GenBank/DDBJ databases">
        <title>The genome of Habropoda laboriosa.</title>
        <authorList>
            <person name="Pan H."/>
            <person name="Kapheim K."/>
        </authorList>
    </citation>
    <scope>NUCLEOTIDE SEQUENCE [LARGE SCALE GENOMIC DNA]</scope>
    <source>
        <strain evidence="2">0110345459</strain>
    </source>
</reference>
<organism evidence="2 3">
    <name type="scientific">Habropoda laboriosa</name>
    <dbReference type="NCBI Taxonomy" id="597456"/>
    <lineage>
        <taxon>Eukaryota</taxon>
        <taxon>Metazoa</taxon>
        <taxon>Ecdysozoa</taxon>
        <taxon>Arthropoda</taxon>
        <taxon>Hexapoda</taxon>
        <taxon>Insecta</taxon>
        <taxon>Pterygota</taxon>
        <taxon>Neoptera</taxon>
        <taxon>Endopterygota</taxon>
        <taxon>Hymenoptera</taxon>
        <taxon>Apocrita</taxon>
        <taxon>Aculeata</taxon>
        <taxon>Apoidea</taxon>
        <taxon>Anthophila</taxon>
        <taxon>Apidae</taxon>
        <taxon>Habropoda</taxon>
    </lineage>
</organism>